<dbReference type="OrthoDB" id="572460at2"/>
<dbReference type="Pfam" id="PF20126">
    <property type="entry name" value="TumE"/>
    <property type="match status" value="1"/>
</dbReference>
<evidence type="ECO:0000313" key="2">
    <source>
        <dbReference type="Proteomes" id="UP000191931"/>
    </source>
</evidence>
<name>A0A1W1HHF9_9BACT</name>
<proteinExistence type="predicted"/>
<protein>
    <submittedName>
        <fullName evidence="1">Putative Genome sequencing data, contig C327</fullName>
    </submittedName>
</protein>
<dbReference type="Proteomes" id="UP000191931">
    <property type="component" value="Unassembled WGS sequence"/>
</dbReference>
<reference evidence="1 2" key="1">
    <citation type="submission" date="2017-03" db="EMBL/GenBank/DDBJ databases">
        <authorList>
            <person name="Afonso C.L."/>
            <person name="Miller P.J."/>
            <person name="Scott M.A."/>
            <person name="Spackman E."/>
            <person name="Goraichik I."/>
            <person name="Dimitrov K.M."/>
            <person name="Suarez D.L."/>
            <person name="Swayne D.E."/>
        </authorList>
    </citation>
    <scope>NUCLEOTIDE SEQUENCE [LARGE SCALE GENOMIC DNA]</scope>
    <source>
        <strain evidence="1">PRJEB14757</strain>
    </source>
</reference>
<dbReference type="InterPro" id="IPR045397">
    <property type="entry name" value="TumE-like"/>
</dbReference>
<dbReference type="EMBL" id="FWEV01000288">
    <property type="protein sequence ID" value="SLM31855.1"/>
    <property type="molecule type" value="Genomic_DNA"/>
</dbReference>
<gene>
    <name evidence="1" type="ORF">MTBBW1_460011</name>
</gene>
<evidence type="ECO:0000313" key="1">
    <source>
        <dbReference type="EMBL" id="SLM31855.1"/>
    </source>
</evidence>
<dbReference type="STRING" id="1246637.MTBBW1_460011"/>
<keyword evidence="2" id="KW-1185">Reference proteome</keyword>
<dbReference type="AlphaFoldDB" id="A0A1W1HHF9"/>
<accession>A0A1W1HHF9</accession>
<organism evidence="1 2">
    <name type="scientific">Desulfamplus magnetovallimortis</name>
    <dbReference type="NCBI Taxonomy" id="1246637"/>
    <lineage>
        <taxon>Bacteria</taxon>
        <taxon>Pseudomonadati</taxon>
        <taxon>Thermodesulfobacteriota</taxon>
        <taxon>Desulfobacteria</taxon>
        <taxon>Desulfobacterales</taxon>
        <taxon>Desulfobacteraceae</taxon>
        <taxon>Desulfamplus</taxon>
    </lineage>
</organism>
<sequence length="128" mass="14923">MLLNEYLTDIHTAIAECTQTGFIVSSYVKIDVRTEHIGLLKGVIGFLDGSTLFFKEYLDLRYRLDKKMYSFHYQDAQATLRFRYDNSDHKPALGFHDHKHTPDKIRSATIPNMQEVLDEITNTYFAEL</sequence>